<keyword evidence="7" id="KW-0234">DNA repair</keyword>
<dbReference type="SUPFAM" id="SSF52540">
    <property type="entry name" value="P-loop containing nucleoside triphosphate hydrolases"/>
    <property type="match status" value="1"/>
</dbReference>
<dbReference type="SMART" id="SM00490">
    <property type="entry name" value="HELICc"/>
    <property type="match status" value="1"/>
</dbReference>
<dbReference type="PROSITE" id="PS51194">
    <property type="entry name" value="HELICASE_CTER"/>
    <property type="match status" value="1"/>
</dbReference>
<dbReference type="Pfam" id="PF00271">
    <property type="entry name" value="Helicase_C"/>
    <property type="match status" value="1"/>
</dbReference>
<evidence type="ECO:0000256" key="6">
    <source>
        <dbReference type="ARBA" id="ARBA00023125"/>
    </source>
</evidence>
<evidence type="ECO:0000313" key="13">
    <source>
        <dbReference type="Proteomes" id="UP000320390"/>
    </source>
</evidence>
<evidence type="ECO:0000256" key="7">
    <source>
        <dbReference type="ARBA" id="ARBA00023204"/>
    </source>
</evidence>
<keyword evidence="5" id="KW-0067">ATP-binding</keyword>
<dbReference type="Proteomes" id="UP000320390">
    <property type="component" value="Chromosome"/>
</dbReference>
<dbReference type="EC" id="3.6.4.13" evidence="12"/>
<evidence type="ECO:0000259" key="11">
    <source>
        <dbReference type="PROSITE" id="PS51194"/>
    </source>
</evidence>
<protein>
    <submittedName>
        <fullName evidence="12">ATP-dependent RNA helicase DbpA</fullName>
        <ecNumber evidence="12">3.6.4.13</ecNumber>
    </submittedName>
</protein>
<feature type="region of interest" description="Disordered" evidence="9">
    <location>
        <begin position="1273"/>
        <end position="1310"/>
    </location>
</feature>
<dbReference type="Pfam" id="PF23235">
    <property type="entry name" value="WHD_3rd_Lhr"/>
    <property type="match status" value="1"/>
</dbReference>
<reference evidence="12 13" key="1">
    <citation type="submission" date="2019-02" db="EMBL/GenBank/DDBJ databases">
        <title>Deep-cultivation of Planctomycetes and their phenomic and genomic characterization uncovers novel biology.</title>
        <authorList>
            <person name="Wiegand S."/>
            <person name="Jogler M."/>
            <person name="Boedeker C."/>
            <person name="Pinto D."/>
            <person name="Vollmers J."/>
            <person name="Rivas-Marin E."/>
            <person name="Kohn T."/>
            <person name="Peeters S.H."/>
            <person name="Heuer A."/>
            <person name="Rast P."/>
            <person name="Oberbeckmann S."/>
            <person name="Bunk B."/>
            <person name="Jeske O."/>
            <person name="Meyerdierks A."/>
            <person name="Storesund J.E."/>
            <person name="Kallscheuer N."/>
            <person name="Luecker S."/>
            <person name="Lage O.M."/>
            <person name="Pohl T."/>
            <person name="Merkel B.J."/>
            <person name="Hornburger P."/>
            <person name="Mueller R.-W."/>
            <person name="Bruemmer F."/>
            <person name="Labrenz M."/>
            <person name="Spormann A.M."/>
            <person name="Op den Camp H."/>
            <person name="Overmann J."/>
            <person name="Amann R."/>
            <person name="Jetten M.S.M."/>
            <person name="Mascher T."/>
            <person name="Medema M.H."/>
            <person name="Devos D.P."/>
            <person name="Kaster A.-K."/>
            <person name="Ovreas L."/>
            <person name="Rohde M."/>
            <person name="Galperin M.Y."/>
            <person name="Jogler C."/>
        </authorList>
    </citation>
    <scope>NUCLEOTIDE SEQUENCE [LARGE SCALE GENOMIC DNA]</scope>
    <source>
        <strain evidence="12 13">Poly30</strain>
    </source>
</reference>
<dbReference type="RefSeq" id="WP_145197817.1">
    <property type="nucleotide sequence ID" value="NZ_CP036434.1"/>
</dbReference>
<dbReference type="CDD" id="cd18796">
    <property type="entry name" value="SF2_C_LHR"/>
    <property type="match status" value="1"/>
</dbReference>
<dbReference type="InterPro" id="IPR027417">
    <property type="entry name" value="P-loop_NTPase"/>
</dbReference>
<dbReference type="EMBL" id="CP036434">
    <property type="protein sequence ID" value="QDV07073.1"/>
    <property type="molecule type" value="Genomic_DNA"/>
</dbReference>
<feature type="domain" description="Helicase C-terminal" evidence="11">
    <location>
        <begin position="270"/>
        <end position="417"/>
    </location>
</feature>
<name>A0A518ESM3_9BACT</name>
<proteinExistence type="predicted"/>
<sequence length="1310" mass="143545">MAIDVPTRARFHPTLEAWFSERLGPPTAAQARAWPAIQRGEHVLLAAPTGSGKTLAAFLSSLNDLVVEADASGQPLPQETRVLYVSPLRALGNDIQKNLLGPLADLQARDPNFPTVEVLVRSGDTPARDRARMARRPPQVLVTTPESLYILLTSQGGRGVLQTVRTVIVDEIHAVIGSKRGAHLALSLERLEALCTAPSSGSAGRAPQRIGLSATQKPLSAVADFLVGRDRACTLIDEGHARPMDLTVRIPASPLEPVISHEVWGELHVAIAELVRQHRSTLVFVNTRKVAERTARELSEILGPDRVTSHHSSLSVERRLDAENRLKAGELDVLVATASLELGIDIGDVDLVIQVGTTRTIATLLQRIGRSGHGVGRTPKGVLFPVSPNELTEAAALMLAISRQELDVTPQPTSPLDILAQQVIAACVNEEWKVDDLLALIRRCWPYRDLSRERLDDILELHAGERHSLLHVDETSDTVRGTRRARIIAVTSGGAIPDKADYRVLAEPGSVFVGTVDEDFAMEASSGDVFQLGNMAWRVVRAESGVLRVTDAEGAPPSLPFWLGEAPARSQELSRAMGHVREAGHDVDWIREQCGLQAPLDEVLAEQLRQAKKALGKLPTQERLVIERFPDDSGGTQLVIHSLFGGRINRAFGLALRKKFCRSFGFELQAAANEESILISLGPMHSFPLDEVFDYLSPETVEATLRQAVLDSPMFTARWRWNTSRSLLAPRAPGGKRLPAPVLRMRADDLLAAAFPDAVACGENLPPGDLSIPEGHPILDQTLDDCLHEAMDIDGLVAVLEGLRDGRIERHSLDTAEPSPLALGALAIGPYGYLDDAGLEERRARAVRRGGLEVDEIGVLDPEEIERVRREAWPDPRTAEEVHEALLWMGYVTDAELQDWRPWIDELLVSGRVVRREDRYFAASASQDPLDAARGRLEVAGPIPIPHADSIQQALEAEGLAMRLFIDGVEHWCHRRLLARIQRRSREGRRRRVRPVSTAAFRTFLARWHGIAPGHRFEGPAGVVTAVSKLAGWEAAAPLWESALLRARVENYQPEWLDQAGLSGQVAWGRLWGSATPAVRATPISLFPRAELGIWESLAGPASTDEMEWRAERVLNELKRRGAMFRSDLERIPGLVPKDAEEGLDELIARGLATSDSFSSLRPLLIAPSKRRSRPLFETGRWSLFRAEHEGQPDVAADPEEVARLLLRRYGVLFRAVCQRERIGVFWRDLHRALRLMELRGDVQGGRFVEGYSGEQFALPAVPMLLKAAAEATGSEPGPGAESALSAADPLAAGTFHGEPNFGDPEPAAP</sequence>
<dbReference type="InterPro" id="IPR013701">
    <property type="entry name" value="Lhr-like_DEAD/DEAH_assoc"/>
</dbReference>
<dbReference type="PANTHER" id="PTHR47962:SF5">
    <property type="entry name" value="ATP-DEPENDENT HELICASE LHR-RELATED"/>
    <property type="match status" value="1"/>
</dbReference>
<keyword evidence="1" id="KW-0547">Nucleotide-binding</keyword>
<dbReference type="InterPro" id="IPR014001">
    <property type="entry name" value="Helicase_ATP-bd"/>
</dbReference>
<dbReference type="Pfam" id="PF08494">
    <property type="entry name" value="DEAD_assoc"/>
    <property type="match status" value="1"/>
</dbReference>
<evidence type="ECO:0000256" key="2">
    <source>
        <dbReference type="ARBA" id="ARBA00022763"/>
    </source>
</evidence>
<dbReference type="Pfam" id="PF00270">
    <property type="entry name" value="DEAD"/>
    <property type="match status" value="1"/>
</dbReference>
<evidence type="ECO:0000256" key="3">
    <source>
        <dbReference type="ARBA" id="ARBA00022801"/>
    </source>
</evidence>
<dbReference type="GO" id="GO:0003724">
    <property type="term" value="F:RNA helicase activity"/>
    <property type="evidence" value="ECO:0007669"/>
    <property type="project" value="UniProtKB-EC"/>
</dbReference>
<dbReference type="GO" id="GO:0005524">
    <property type="term" value="F:ATP binding"/>
    <property type="evidence" value="ECO:0007669"/>
    <property type="project" value="UniProtKB-KW"/>
</dbReference>
<gene>
    <name evidence="12" type="primary">dbpA_2</name>
    <name evidence="12" type="ORF">Poly30_25920</name>
</gene>
<feature type="domain" description="Helicase ATP-binding" evidence="10">
    <location>
        <begin position="34"/>
        <end position="234"/>
    </location>
</feature>
<dbReference type="Pfam" id="PF19306">
    <property type="entry name" value="WHD_Lhr"/>
    <property type="match status" value="1"/>
</dbReference>
<keyword evidence="8" id="KW-0413">Isomerase</keyword>
<evidence type="ECO:0000313" key="12">
    <source>
        <dbReference type="EMBL" id="QDV07073.1"/>
    </source>
</evidence>
<evidence type="ECO:0000256" key="4">
    <source>
        <dbReference type="ARBA" id="ARBA00022806"/>
    </source>
</evidence>
<keyword evidence="3 12" id="KW-0378">Hydrolase</keyword>
<dbReference type="InterPro" id="IPR045628">
    <property type="entry name" value="Lhr_WH_dom"/>
</dbReference>
<dbReference type="OrthoDB" id="9774462at2"/>
<dbReference type="SMART" id="SM00487">
    <property type="entry name" value="DEXDc"/>
    <property type="match status" value="1"/>
</dbReference>
<evidence type="ECO:0000256" key="1">
    <source>
        <dbReference type="ARBA" id="ARBA00022741"/>
    </source>
</evidence>
<dbReference type="InterPro" id="IPR055367">
    <property type="entry name" value="WH4_Lhr"/>
</dbReference>
<keyword evidence="6" id="KW-0238">DNA-binding</keyword>
<keyword evidence="13" id="KW-1185">Reference proteome</keyword>
<dbReference type="PROSITE" id="PS51192">
    <property type="entry name" value="HELICASE_ATP_BIND_1"/>
    <property type="match status" value="1"/>
</dbReference>
<dbReference type="GO" id="GO:0016887">
    <property type="term" value="F:ATP hydrolysis activity"/>
    <property type="evidence" value="ECO:0007669"/>
    <property type="project" value="TreeGrafter"/>
</dbReference>
<dbReference type="Pfam" id="PF23234">
    <property type="entry name" value="WHD_4th_Lhr"/>
    <property type="match status" value="1"/>
</dbReference>
<accession>A0A518ESM3</accession>
<evidence type="ECO:0000256" key="8">
    <source>
        <dbReference type="ARBA" id="ARBA00023235"/>
    </source>
</evidence>
<dbReference type="InterPro" id="IPR001650">
    <property type="entry name" value="Helicase_C-like"/>
</dbReference>
<dbReference type="GO" id="GO:0006281">
    <property type="term" value="P:DNA repair"/>
    <property type="evidence" value="ECO:0007669"/>
    <property type="project" value="UniProtKB-KW"/>
</dbReference>
<organism evidence="12 13">
    <name type="scientific">Saltatorellus ferox</name>
    <dbReference type="NCBI Taxonomy" id="2528018"/>
    <lineage>
        <taxon>Bacteria</taxon>
        <taxon>Pseudomonadati</taxon>
        <taxon>Planctomycetota</taxon>
        <taxon>Planctomycetia</taxon>
        <taxon>Planctomycetia incertae sedis</taxon>
        <taxon>Saltatorellus</taxon>
    </lineage>
</organism>
<evidence type="ECO:0000256" key="5">
    <source>
        <dbReference type="ARBA" id="ARBA00022840"/>
    </source>
</evidence>
<dbReference type="InterPro" id="IPR052511">
    <property type="entry name" value="ATP-dep_Helicase"/>
</dbReference>
<keyword evidence="2" id="KW-0227">DNA damage</keyword>
<evidence type="ECO:0000259" key="10">
    <source>
        <dbReference type="PROSITE" id="PS51192"/>
    </source>
</evidence>
<dbReference type="Gene3D" id="3.40.50.300">
    <property type="entry name" value="P-loop containing nucleotide triphosphate hydrolases"/>
    <property type="match status" value="2"/>
</dbReference>
<dbReference type="PANTHER" id="PTHR47962">
    <property type="entry name" value="ATP-DEPENDENT HELICASE LHR-RELATED-RELATED"/>
    <property type="match status" value="1"/>
</dbReference>
<evidence type="ECO:0000256" key="9">
    <source>
        <dbReference type="SAM" id="MobiDB-lite"/>
    </source>
</evidence>
<keyword evidence="4 12" id="KW-0347">Helicase</keyword>
<dbReference type="InterPro" id="IPR055368">
    <property type="entry name" value="WH3_Lhr"/>
</dbReference>
<dbReference type="GO" id="GO:0003677">
    <property type="term" value="F:DNA binding"/>
    <property type="evidence" value="ECO:0007669"/>
    <property type="project" value="UniProtKB-KW"/>
</dbReference>
<dbReference type="InterPro" id="IPR011545">
    <property type="entry name" value="DEAD/DEAH_box_helicase_dom"/>
</dbReference>